<dbReference type="Proteomes" id="UP001295684">
    <property type="component" value="Unassembled WGS sequence"/>
</dbReference>
<sequence>MKSKKYRPNIFVNYFCDCSLFRHVNTDESGVPVLRSSIKQGFNNLKLDGVEFSKFKNSKRRRINSKLFKQKNIFSIPRKSMKLSRDLLTLFPHKPSQKSEKVNKFCGSNSPVRILKNYQRPSKMHSDENKLTEKLGFDLQDDFQHTLTIFNTLQHIPNRFLNQDIFARIKSQEREKEAHDVFRVQEKGLAIDEQMMTITEGFQNSKKYRYMNQINEIFKTPRYNLKSRSDYSEFHNRIKMNCWSQQSKTQERGNNLKPSSRYSRNSVYSIRLRSQKSSLDFPSKKDKGRNHFKYFFKSLSSKRVNLFTRTANKAHNMLKKKVLKKYCKNKYHSSKKARKPIPCENTPKMIANNSEVEINCLEPRYHVNTNRSGLKAKA</sequence>
<dbReference type="AlphaFoldDB" id="A0AAD1UEA9"/>
<dbReference type="EMBL" id="CAMPGE010008346">
    <property type="protein sequence ID" value="CAI2367247.1"/>
    <property type="molecule type" value="Genomic_DNA"/>
</dbReference>
<keyword evidence="3" id="KW-1185">Reference proteome</keyword>
<accession>A0AAD1UEA9</accession>
<proteinExistence type="predicted"/>
<reference evidence="2" key="1">
    <citation type="submission" date="2023-07" db="EMBL/GenBank/DDBJ databases">
        <authorList>
            <consortium name="AG Swart"/>
            <person name="Singh M."/>
            <person name="Singh A."/>
            <person name="Seah K."/>
            <person name="Emmerich C."/>
        </authorList>
    </citation>
    <scope>NUCLEOTIDE SEQUENCE</scope>
    <source>
        <strain evidence="2">DP1</strain>
    </source>
</reference>
<evidence type="ECO:0000256" key="1">
    <source>
        <dbReference type="SAM" id="MobiDB-lite"/>
    </source>
</evidence>
<protein>
    <submittedName>
        <fullName evidence="2">Uncharacterized protein</fullName>
    </submittedName>
</protein>
<comment type="caution">
    <text evidence="2">The sequence shown here is derived from an EMBL/GenBank/DDBJ whole genome shotgun (WGS) entry which is preliminary data.</text>
</comment>
<gene>
    <name evidence="2" type="ORF">ECRASSUSDP1_LOCUS8527</name>
</gene>
<organism evidence="2 3">
    <name type="scientific">Euplotes crassus</name>
    <dbReference type="NCBI Taxonomy" id="5936"/>
    <lineage>
        <taxon>Eukaryota</taxon>
        <taxon>Sar</taxon>
        <taxon>Alveolata</taxon>
        <taxon>Ciliophora</taxon>
        <taxon>Intramacronucleata</taxon>
        <taxon>Spirotrichea</taxon>
        <taxon>Hypotrichia</taxon>
        <taxon>Euplotida</taxon>
        <taxon>Euplotidae</taxon>
        <taxon>Moneuplotes</taxon>
    </lineage>
</organism>
<feature type="region of interest" description="Disordered" evidence="1">
    <location>
        <begin position="245"/>
        <end position="264"/>
    </location>
</feature>
<evidence type="ECO:0000313" key="3">
    <source>
        <dbReference type="Proteomes" id="UP001295684"/>
    </source>
</evidence>
<evidence type="ECO:0000313" key="2">
    <source>
        <dbReference type="EMBL" id="CAI2367247.1"/>
    </source>
</evidence>
<name>A0AAD1UEA9_EUPCR</name>